<feature type="transmembrane region" description="Helical" evidence="1">
    <location>
        <begin position="82"/>
        <end position="101"/>
    </location>
</feature>
<dbReference type="RefSeq" id="WP_082214595.1">
    <property type="nucleotide sequence ID" value="NZ_FUZA01000002.1"/>
</dbReference>
<accession>A0A1T5E178</accession>
<feature type="transmembrane region" description="Helical" evidence="1">
    <location>
        <begin position="107"/>
        <end position="125"/>
    </location>
</feature>
<sequence>MKLPNTSTSSFSTEAAETAKSLRALYFTRAAFSILWVLLVTAFANTNATVAMVLFIIYPAWDVIATFFDIRSSPPAASKLPQYVNVVIGITTTIAVIVALQKGIAEALIVFSAWAILTGLIQLILGLRRRKQMDGQWPMILSGGQSMLAGVSIFLGAHKPGTGVNTLAGYAAFGAFYFLLAAFRLRKTTLNEPV</sequence>
<dbReference type="AlphaFoldDB" id="A0A1T5E178"/>
<feature type="transmembrane region" description="Helical" evidence="1">
    <location>
        <begin position="167"/>
        <end position="185"/>
    </location>
</feature>
<reference evidence="3" key="1">
    <citation type="submission" date="2017-02" db="EMBL/GenBank/DDBJ databases">
        <authorList>
            <person name="Varghese N."/>
            <person name="Submissions S."/>
        </authorList>
    </citation>
    <scope>NUCLEOTIDE SEQUENCE [LARGE SCALE GENOMIC DNA]</scope>
    <source>
        <strain evidence="3">DSM 22270</strain>
    </source>
</reference>
<keyword evidence="1" id="KW-0812">Transmembrane</keyword>
<feature type="transmembrane region" description="Helical" evidence="1">
    <location>
        <begin position="26"/>
        <end position="44"/>
    </location>
</feature>
<dbReference type="Proteomes" id="UP000190897">
    <property type="component" value="Unassembled WGS sequence"/>
</dbReference>
<evidence type="ECO:0000256" key="1">
    <source>
        <dbReference type="SAM" id="Phobius"/>
    </source>
</evidence>
<keyword evidence="1" id="KW-1133">Transmembrane helix</keyword>
<dbReference type="Pfam" id="PF03729">
    <property type="entry name" value="DUF308"/>
    <property type="match status" value="1"/>
</dbReference>
<evidence type="ECO:0008006" key="4">
    <source>
        <dbReference type="Google" id="ProtNLM"/>
    </source>
</evidence>
<feature type="transmembrane region" description="Helical" evidence="1">
    <location>
        <begin position="137"/>
        <end position="155"/>
    </location>
</feature>
<evidence type="ECO:0000313" key="3">
    <source>
        <dbReference type="Proteomes" id="UP000190897"/>
    </source>
</evidence>
<protein>
    <recommendedName>
        <fullName evidence="4">DUF308 domain-containing protein</fullName>
    </recommendedName>
</protein>
<keyword evidence="1" id="KW-0472">Membrane</keyword>
<dbReference type="InterPro" id="IPR005325">
    <property type="entry name" value="DUF308_memb"/>
</dbReference>
<feature type="transmembrane region" description="Helical" evidence="1">
    <location>
        <begin position="50"/>
        <end position="70"/>
    </location>
</feature>
<evidence type="ECO:0000313" key="2">
    <source>
        <dbReference type="EMBL" id="SKB77685.1"/>
    </source>
</evidence>
<proteinExistence type="predicted"/>
<organism evidence="2 3">
    <name type="scientific">Dyadobacter psychrophilus</name>
    <dbReference type="NCBI Taxonomy" id="651661"/>
    <lineage>
        <taxon>Bacteria</taxon>
        <taxon>Pseudomonadati</taxon>
        <taxon>Bacteroidota</taxon>
        <taxon>Cytophagia</taxon>
        <taxon>Cytophagales</taxon>
        <taxon>Spirosomataceae</taxon>
        <taxon>Dyadobacter</taxon>
    </lineage>
</organism>
<keyword evidence="3" id="KW-1185">Reference proteome</keyword>
<dbReference type="STRING" id="651661.SAMN05660293_02081"/>
<dbReference type="OrthoDB" id="960912at2"/>
<gene>
    <name evidence="2" type="ORF">SAMN05660293_02081</name>
</gene>
<name>A0A1T5E178_9BACT</name>
<dbReference type="EMBL" id="FUZA01000002">
    <property type="protein sequence ID" value="SKB77685.1"/>
    <property type="molecule type" value="Genomic_DNA"/>
</dbReference>